<accession>A0A5B9P3T0</accession>
<reference evidence="3 4" key="1">
    <citation type="submission" date="2019-08" db="EMBL/GenBank/DDBJ databases">
        <title>Deep-cultivation of Planctomycetes and their phenomic and genomic characterization uncovers novel biology.</title>
        <authorList>
            <person name="Wiegand S."/>
            <person name="Jogler M."/>
            <person name="Boedeker C."/>
            <person name="Pinto D."/>
            <person name="Vollmers J."/>
            <person name="Rivas-Marin E."/>
            <person name="Kohn T."/>
            <person name="Peeters S.H."/>
            <person name="Heuer A."/>
            <person name="Rast P."/>
            <person name="Oberbeckmann S."/>
            <person name="Bunk B."/>
            <person name="Jeske O."/>
            <person name="Meyerdierks A."/>
            <person name="Storesund J.E."/>
            <person name="Kallscheuer N."/>
            <person name="Luecker S."/>
            <person name="Lage O.M."/>
            <person name="Pohl T."/>
            <person name="Merkel B.J."/>
            <person name="Hornburger P."/>
            <person name="Mueller R.-W."/>
            <person name="Bruemmer F."/>
            <person name="Labrenz M."/>
            <person name="Spormann A.M."/>
            <person name="Op den Camp H."/>
            <person name="Overmann J."/>
            <person name="Amann R."/>
            <person name="Jetten M.S.M."/>
            <person name="Mascher T."/>
            <person name="Medema M.H."/>
            <person name="Devos D.P."/>
            <person name="Kaster A.-K."/>
            <person name="Ovreas L."/>
            <person name="Rohde M."/>
            <person name="Galperin M.Y."/>
            <person name="Jogler C."/>
        </authorList>
    </citation>
    <scope>NUCLEOTIDE SEQUENCE [LARGE SCALE GENOMIC DNA]</scope>
    <source>
        <strain evidence="3 4">FC18</strain>
    </source>
</reference>
<protein>
    <recommendedName>
        <fullName evidence="2">Transcobalamin-like C-terminal domain-containing protein</fullName>
    </recommendedName>
</protein>
<evidence type="ECO:0000256" key="1">
    <source>
        <dbReference type="SAM" id="SignalP"/>
    </source>
</evidence>
<evidence type="ECO:0000313" key="3">
    <source>
        <dbReference type="EMBL" id="QEG20864.1"/>
    </source>
</evidence>
<feature type="signal peptide" evidence="1">
    <location>
        <begin position="1"/>
        <end position="19"/>
    </location>
</feature>
<dbReference type="OrthoDB" id="292541at2"/>
<dbReference type="Proteomes" id="UP000322214">
    <property type="component" value="Chromosome"/>
</dbReference>
<dbReference type="AlphaFoldDB" id="A0A5B9P3T0"/>
<proteinExistence type="predicted"/>
<dbReference type="RefSeq" id="WP_075085203.1">
    <property type="nucleotide sequence ID" value="NZ_CP042912.1"/>
</dbReference>
<feature type="chain" id="PRO_5023063324" description="Transcobalamin-like C-terminal domain-containing protein" evidence="1">
    <location>
        <begin position="20"/>
        <end position="139"/>
    </location>
</feature>
<feature type="domain" description="Transcobalamin-like C-terminal" evidence="2">
    <location>
        <begin position="60"/>
        <end position="132"/>
    </location>
</feature>
<dbReference type="EMBL" id="CP042912">
    <property type="protein sequence ID" value="QEG20864.1"/>
    <property type="molecule type" value="Genomic_DNA"/>
</dbReference>
<keyword evidence="4" id="KW-1185">Reference proteome</keyword>
<evidence type="ECO:0000313" key="4">
    <source>
        <dbReference type="Proteomes" id="UP000322214"/>
    </source>
</evidence>
<dbReference type="InterPro" id="IPR027954">
    <property type="entry name" value="Transcobalamin-like_C"/>
</dbReference>
<evidence type="ECO:0000259" key="2">
    <source>
        <dbReference type="Pfam" id="PF14478"/>
    </source>
</evidence>
<name>A0A5B9P3T0_9BACT</name>
<organism evidence="3 4">
    <name type="scientific">Mariniblastus fucicola</name>
    <dbReference type="NCBI Taxonomy" id="980251"/>
    <lineage>
        <taxon>Bacteria</taxon>
        <taxon>Pseudomonadati</taxon>
        <taxon>Planctomycetota</taxon>
        <taxon>Planctomycetia</taxon>
        <taxon>Pirellulales</taxon>
        <taxon>Pirellulaceae</taxon>
        <taxon>Mariniblastus</taxon>
    </lineage>
</organism>
<keyword evidence="1" id="KW-0732">Signal</keyword>
<gene>
    <name evidence="3" type="ORF">MFFC18_07150</name>
</gene>
<dbReference type="Pfam" id="PF14478">
    <property type="entry name" value="DUF4430"/>
    <property type="match status" value="1"/>
</dbReference>
<dbReference type="KEGG" id="mff:MFFC18_07150"/>
<dbReference type="STRING" id="980251.GCA_001642875_02986"/>
<sequence length="139" mass="14717" precursor="true">MTFSKLAVFLTLVALTICAGCDSTQSSAKLDRDVGTVALEIDFGGEKRSKSIDVVCSPDSTVLSTLQRAENTGELKIEFSGSGETAFVNSIDGVKNDGDGSNWTYRVNDDLGDKSAGVFPVGPGDRISWTFGAKPEELD</sequence>
<dbReference type="Gene3D" id="2.170.130.30">
    <property type="match status" value="1"/>
</dbReference>